<dbReference type="InterPro" id="IPR042100">
    <property type="entry name" value="Bug_dom1"/>
</dbReference>
<dbReference type="InterPro" id="IPR005064">
    <property type="entry name" value="BUG"/>
</dbReference>
<evidence type="ECO:0008006" key="5">
    <source>
        <dbReference type="Google" id="ProtNLM"/>
    </source>
</evidence>
<dbReference type="Pfam" id="PF03401">
    <property type="entry name" value="TctC"/>
    <property type="match status" value="1"/>
</dbReference>
<comment type="similarity">
    <text evidence="1">Belongs to the UPF0065 (bug) family.</text>
</comment>
<sequence length="327" mass="34409">MNRVFLALTCCSAAAATCLAASAYAQDNFPAKPIRLVVPLPPGGGADGLARIWGDYLARHLGTTVVVENRAGANGSIAAAYVASQPADGYTILLGTQSNLSLNRFSFGKLNYDPDQSFAGISILATTPQVLLANNALPANNVADLIRLAKASPGKYSYSTAGKGNSTHLNMEIFARQLGVDLLNVPYKGSAAALLAVVGGETQLTSAVVFSAIPFIKEKKVKPLVVFADKRMPEMPEVPTQAEVGIPKSLGGGWYGLVVPKGTPDAVIQKLNVATAKMWADPESRQKLGRIYMIEPSDKATSAVAKATRQDAEQWGPLIKSLNLAAQ</sequence>
<dbReference type="Proteomes" id="UP000255505">
    <property type="component" value="Plasmid II"/>
</dbReference>
<proteinExistence type="inferred from homology"/>
<dbReference type="EMBL" id="LT991977">
    <property type="protein sequence ID" value="SPK75823.1"/>
    <property type="molecule type" value="Genomic_DNA"/>
</dbReference>
<organism evidence="3 4">
    <name type="scientific">Cupriavidus taiwanensis</name>
    <dbReference type="NCBI Taxonomy" id="164546"/>
    <lineage>
        <taxon>Bacteria</taxon>
        <taxon>Pseudomonadati</taxon>
        <taxon>Pseudomonadota</taxon>
        <taxon>Betaproteobacteria</taxon>
        <taxon>Burkholderiales</taxon>
        <taxon>Burkholderiaceae</taxon>
        <taxon>Cupriavidus</taxon>
    </lineage>
</organism>
<feature type="signal peptide" evidence="2">
    <location>
        <begin position="1"/>
        <end position="25"/>
    </location>
</feature>
<gene>
    <name evidence="3" type="ORF">CT19425_MP60199</name>
</gene>
<protein>
    <recommendedName>
        <fullName evidence="5">Extra-cytoplasmic solute receptor</fullName>
    </recommendedName>
</protein>
<dbReference type="AlphaFoldDB" id="A0A375IM96"/>
<dbReference type="CDD" id="cd07012">
    <property type="entry name" value="PBP2_Bug_TTT"/>
    <property type="match status" value="1"/>
</dbReference>
<dbReference type="PIRSF" id="PIRSF017082">
    <property type="entry name" value="YflP"/>
    <property type="match status" value="1"/>
</dbReference>
<dbReference type="PANTHER" id="PTHR42928">
    <property type="entry name" value="TRICARBOXYLATE-BINDING PROTEIN"/>
    <property type="match status" value="1"/>
</dbReference>
<dbReference type="Gene3D" id="3.40.190.150">
    <property type="entry name" value="Bordetella uptake gene, domain 1"/>
    <property type="match status" value="1"/>
</dbReference>
<dbReference type="PANTHER" id="PTHR42928:SF5">
    <property type="entry name" value="BLR1237 PROTEIN"/>
    <property type="match status" value="1"/>
</dbReference>
<geneLocation type="plasmid" evidence="3">
    <name>II</name>
</geneLocation>
<feature type="chain" id="PRO_5016961749" description="Extra-cytoplasmic solute receptor" evidence="2">
    <location>
        <begin position="26"/>
        <end position="327"/>
    </location>
</feature>
<dbReference type="SUPFAM" id="SSF53850">
    <property type="entry name" value="Periplasmic binding protein-like II"/>
    <property type="match status" value="1"/>
</dbReference>
<reference evidence="3 4" key="1">
    <citation type="submission" date="2018-01" db="EMBL/GenBank/DDBJ databases">
        <authorList>
            <person name="Gaut B.S."/>
            <person name="Morton B.R."/>
            <person name="Clegg M.T."/>
            <person name="Duvall M.R."/>
        </authorList>
    </citation>
    <scope>NUCLEOTIDE SEQUENCE [LARGE SCALE GENOMIC DNA]</scope>
    <source>
        <strain evidence="3">Cupriavidus taiwanensis LMG 19425</strain>
        <plasmid evidence="4">Plasmid ii</plasmid>
    </source>
</reference>
<keyword evidence="2" id="KW-0732">Signal</keyword>
<dbReference type="RefSeq" id="WP_115665484.1">
    <property type="nucleotide sequence ID" value="NZ_JAYMSA010000003.1"/>
</dbReference>
<evidence type="ECO:0000256" key="1">
    <source>
        <dbReference type="ARBA" id="ARBA00006987"/>
    </source>
</evidence>
<accession>A0A375IM96</accession>
<dbReference type="Gene3D" id="3.40.190.10">
    <property type="entry name" value="Periplasmic binding protein-like II"/>
    <property type="match status" value="1"/>
</dbReference>
<evidence type="ECO:0000313" key="4">
    <source>
        <dbReference type="Proteomes" id="UP000255505"/>
    </source>
</evidence>
<name>A0A375IM96_9BURK</name>
<evidence type="ECO:0000313" key="3">
    <source>
        <dbReference type="EMBL" id="SPK75823.1"/>
    </source>
</evidence>
<keyword evidence="3" id="KW-0614">Plasmid</keyword>
<evidence type="ECO:0000256" key="2">
    <source>
        <dbReference type="SAM" id="SignalP"/>
    </source>
</evidence>